<dbReference type="AlphaFoldDB" id="X1E8Q1"/>
<proteinExistence type="predicted"/>
<accession>X1E8Q1</accession>
<comment type="caution">
    <text evidence="1">The sequence shown here is derived from an EMBL/GenBank/DDBJ whole genome shotgun (WGS) entry which is preliminary data.</text>
</comment>
<organism evidence="1">
    <name type="scientific">marine sediment metagenome</name>
    <dbReference type="NCBI Taxonomy" id="412755"/>
    <lineage>
        <taxon>unclassified sequences</taxon>
        <taxon>metagenomes</taxon>
        <taxon>ecological metagenomes</taxon>
    </lineage>
</organism>
<reference evidence="1" key="1">
    <citation type="journal article" date="2014" name="Front. Microbiol.">
        <title>High frequency of phylogenetically diverse reductive dehalogenase-homologous genes in deep subseafloor sedimentary metagenomes.</title>
        <authorList>
            <person name="Kawai M."/>
            <person name="Futagami T."/>
            <person name="Toyoda A."/>
            <person name="Takaki Y."/>
            <person name="Nishi S."/>
            <person name="Hori S."/>
            <person name="Arai W."/>
            <person name="Tsubouchi T."/>
            <person name="Morono Y."/>
            <person name="Uchiyama I."/>
            <person name="Ito T."/>
            <person name="Fujiyama A."/>
            <person name="Inagaki F."/>
            <person name="Takami H."/>
        </authorList>
    </citation>
    <scope>NUCLEOTIDE SEQUENCE</scope>
    <source>
        <strain evidence="1">Expedition CK06-06</strain>
    </source>
</reference>
<evidence type="ECO:0000313" key="1">
    <source>
        <dbReference type="EMBL" id="GAH16765.1"/>
    </source>
</evidence>
<dbReference type="EMBL" id="BART01034354">
    <property type="protein sequence ID" value="GAH16765.1"/>
    <property type="molecule type" value="Genomic_DNA"/>
</dbReference>
<protein>
    <submittedName>
        <fullName evidence="1">Uncharacterized protein</fullName>
    </submittedName>
</protein>
<sequence length="45" mass="4967">MAESEEQKAILALTLGTLLVLPAVLEVEIVKRLGPIGQLLKLIWR</sequence>
<name>X1E8Q1_9ZZZZ</name>
<gene>
    <name evidence="1" type="ORF">S01H4_58746</name>
</gene>